<evidence type="ECO:0000256" key="1">
    <source>
        <dbReference type="ARBA" id="ARBA00022723"/>
    </source>
</evidence>
<dbReference type="GO" id="GO:0004730">
    <property type="term" value="F:pseudouridylate synthase activity"/>
    <property type="evidence" value="ECO:0007669"/>
    <property type="project" value="UniProtKB-UniRule"/>
</dbReference>
<dbReference type="AlphaFoldDB" id="A0A6J4QGT5"/>
<dbReference type="HAMAP" id="MF_01876">
    <property type="entry name" value="PsiMP_glycosidase"/>
    <property type="match status" value="1"/>
</dbReference>
<comment type="similarity">
    <text evidence="6">Belongs to the pseudouridine-5'-phosphate glycosidase family.</text>
</comment>
<dbReference type="GO" id="GO:0016798">
    <property type="term" value="F:hydrolase activity, acting on glycosyl bonds"/>
    <property type="evidence" value="ECO:0007669"/>
    <property type="project" value="UniProtKB-KW"/>
</dbReference>
<evidence type="ECO:0000313" key="7">
    <source>
        <dbReference type="EMBL" id="CAA9443916.1"/>
    </source>
</evidence>
<organism evidence="7">
    <name type="scientific">uncultured Rubrobacteraceae bacterium</name>
    <dbReference type="NCBI Taxonomy" id="349277"/>
    <lineage>
        <taxon>Bacteria</taxon>
        <taxon>Bacillati</taxon>
        <taxon>Actinomycetota</taxon>
        <taxon>Rubrobacteria</taxon>
        <taxon>Rubrobacterales</taxon>
        <taxon>Rubrobacteraceae</taxon>
        <taxon>environmental samples</taxon>
    </lineage>
</organism>
<comment type="function">
    <text evidence="6">Catalyzes the reversible cleavage of pseudouridine 5'-phosphate (PsiMP) to ribose 5-phosphate and uracil. Functions biologically in the cleavage direction, as part of a pseudouridine degradation pathway.</text>
</comment>
<comment type="catalytic activity">
    <reaction evidence="6">
        <text>D-ribose 5-phosphate + uracil = psi-UMP + H2O</text>
        <dbReference type="Rhea" id="RHEA:18337"/>
        <dbReference type="ChEBI" id="CHEBI:15377"/>
        <dbReference type="ChEBI" id="CHEBI:17568"/>
        <dbReference type="ChEBI" id="CHEBI:58380"/>
        <dbReference type="ChEBI" id="CHEBI:78346"/>
        <dbReference type="EC" id="4.2.1.70"/>
    </reaction>
</comment>
<evidence type="ECO:0000256" key="3">
    <source>
        <dbReference type="ARBA" id="ARBA00023211"/>
    </source>
</evidence>
<dbReference type="EMBL" id="CADCVB010000176">
    <property type="protein sequence ID" value="CAA9443916.1"/>
    <property type="molecule type" value="Genomic_DNA"/>
</dbReference>
<feature type="active site" description="Nucleophile" evidence="6">
    <location>
        <position position="172"/>
    </location>
</feature>
<evidence type="ECO:0000256" key="6">
    <source>
        <dbReference type="HAMAP-Rule" id="MF_01876"/>
    </source>
</evidence>
<dbReference type="Gene3D" id="3.40.1790.10">
    <property type="entry name" value="Indigoidine synthase domain"/>
    <property type="match status" value="1"/>
</dbReference>
<gene>
    <name evidence="6" type="primary">psuG</name>
    <name evidence="7" type="ORF">AVDCRST_MAG78-2691</name>
</gene>
<dbReference type="PANTHER" id="PTHR42909">
    <property type="entry name" value="ZGC:136858"/>
    <property type="match status" value="1"/>
</dbReference>
<name>A0A6J4QGT5_9ACTN</name>
<dbReference type="Pfam" id="PF04227">
    <property type="entry name" value="Indigoidine_A"/>
    <property type="match status" value="1"/>
</dbReference>
<feature type="active site" description="Proton donor" evidence="6">
    <location>
        <position position="38"/>
    </location>
</feature>
<dbReference type="PANTHER" id="PTHR42909:SF1">
    <property type="entry name" value="CARBOHYDRATE KINASE PFKB DOMAIN-CONTAINING PROTEIN"/>
    <property type="match status" value="1"/>
</dbReference>
<protein>
    <recommendedName>
        <fullName evidence="6">Pseudouridine-5'-phosphate glycosidase</fullName>
        <shortName evidence="6">PsiMP glycosidase</shortName>
        <ecNumber evidence="6">4.2.1.70</ecNumber>
    </recommendedName>
</protein>
<reference evidence="7" key="1">
    <citation type="submission" date="2020-02" db="EMBL/GenBank/DDBJ databases">
        <authorList>
            <person name="Meier V. D."/>
        </authorList>
    </citation>
    <scope>NUCLEOTIDE SEQUENCE</scope>
    <source>
        <strain evidence="7">AVDCRST_MAG78</strain>
    </source>
</reference>
<dbReference type="InterPro" id="IPR007342">
    <property type="entry name" value="PsuG"/>
</dbReference>
<sequence length="324" mass="34175">MAVRKRNTARANGTTAGVEIGAEVAEALSRAVPVVALESTLISHGLPRPDNLELAREVEDLVRHEGAVPATVGMIGGVPKVGLGTAELELMATGEEIAKLSARDLVLAASKGSHGATTVAATAHLAARAGIRLFATGGLGGVHREARESWDVSADLATLARTPVAVVCSGVKSILDIPATLEQLEALGVPVAGFRTTRFPGFYLADSGSPLEWSLENEEEVARVILALEGLGPEDCGFVIANPIPEREQLDPAVHDRALRAGLEELERRNVRGKDVTPFLLGRFHEETGGESLEVNKRIILNNARLAARIATALAALEVAERDR</sequence>
<evidence type="ECO:0000256" key="4">
    <source>
        <dbReference type="ARBA" id="ARBA00023239"/>
    </source>
</evidence>
<dbReference type="SUPFAM" id="SSF110581">
    <property type="entry name" value="Indigoidine synthase A-like"/>
    <property type="match status" value="1"/>
</dbReference>
<feature type="binding site" evidence="6">
    <location>
        <begin position="153"/>
        <end position="155"/>
    </location>
    <ligand>
        <name>substrate</name>
    </ligand>
</feature>
<feature type="binding site" evidence="6">
    <location>
        <position position="119"/>
    </location>
    <ligand>
        <name>substrate</name>
    </ligand>
</feature>
<accession>A0A6J4QGT5</accession>
<proteinExistence type="inferred from homology"/>
<keyword evidence="1 6" id="KW-0479">Metal-binding</keyword>
<keyword evidence="2 6" id="KW-0378">Hydrolase</keyword>
<evidence type="ECO:0000256" key="2">
    <source>
        <dbReference type="ARBA" id="ARBA00022801"/>
    </source>
</evidence>
<dbReference type="InterPro" id="IPR022830">
    <property type="entry name" value="Indigdn_synthA-like"/>
</dbReference>
<keyword evidence="5 6" id="KW-0326">Glycosidase</keyword>
<dbReference type="GO" id="GO:0046113">
    <property type="term" value="P:nucleobase catabolic process"/>
    <property type="evidence" value="ECO:0007669"/>
    <property type="project" value="UniProtKB-UniRule"/>
</dbReference>
<dbReference type="GO" id="GO:0005737">
    <property type="term" value="C:cytoplasm"/>
    <property type="evidence" value="ECO:0007669"/>
    <property type="project" value="TreeGrafter"/>
</dbReference>
<feature type="binding site" evidence="6">
    <location>
        <position position="99"/>
    </location>
    <ligand>
        <name>substrate</name>
    </ligand>
</feature>
<keyword evidence="3 6" id="KW-0464">Manganese</keyword>
<comment type="cofactor">
    <cofactor evidence="6">
        <name>Mn(2+)</name>
        <dbReference type="ChEBI" id="CHEBI:29035"/>
    </cofactor>
    <text evidence="6">Binds 1 Mn(2+) ion per subunit.</text>
</comment>
<dbReference type="GO" id="GO:0046872">
    <property type="term" value="F:metal ion binding"/>
    <property type="evidence" value="ECO:0007669"/>
    <property type="project" value="UniProtKB-KW"/>
</dbReference>
<evidence type="ECO:0000256" key="5">
    <source>
        <dbReference type="ARBA" id="ARBA00023295"/>
    </source>
</evidence>
<feature type="binding site" evidence="6">
    <location>
        <position position="151"/>
    </location>
    <ligand>
        <name>Mn(2+)</name>
        <dbReference type="ChEBI" id="CHEBI:29035"/>
    </ligand>
</feature>
<dbReference type="EC" id="4.2.1.70" evidence="6"/>
<comment type="subunit">
    <text evidence="6">Homotrimer.</text>
</comment>
<keyword evidence="4 6" id="KW-0456">Lyase</keyword>